<evidence type="ECO:0000256" key="1">
    <source>
        <dbReference type="SAM" id="Phobius"/>
    </source>
</evidence>
<keyword evidence="1" id="KW-1133">Transmembrane helix</keyword>
<reference evidence="2 3" key="1">
    <citation type="journal article" date="2019" name="Commun. Biol.">
        <title>The bagworm genome reveals a unique fibroin gene that provides high tensile strength.</title>
        <authorList>
            <person name="Kono N."/>
            <person name="Nakamura H."/>
            <person name="Ohtoshi R."/>
            <person name="Tomita M."/>
            <person name="Numata K."/>
            <person name="Arakawa K."/>
        </authorList>
    </citation>
    <scope>NUCLEOTIDE SEQUENCE [LARGE SCALE GENOMIC DNA]</scope>
</reference>
<comment type="caution">
    <text evidence="2">The sequence shown here is derived from an EMBL/GenBank/DDBJ whole genome shotgun (WGS) entry which is preliminary data.</text>
</comment>
<keyword evidence="1" id="KW-0472">Membrane</keyword>
<protein>
    <submittedName>
        <fullName evidence="2">Uncharacterized protein</fullName>
    </submittedName>
</protein>
<name>A0A4C1W6F5_EUMVA</name>
<dbReference type="Proteomes" id="UP000299102">
    <property type="component" value="Unassembled WGS sequence"/>
</dbReference>
<dbReference type="EMBL" id="BGZK01000469">
    <property type="protein sequence ID" value="GBP45667.1"/>
    <property type="molecule type" value="Genomic_DNA"/>
</dbReference>
<sequence length="109" mass="11482">MAEELDLSRYERTKKIMTKNKPAPQTVAKPGLTSNKLKPCLTGAARRQPASSQRAVTCTKSVAGAGGRVFVARAATGGWPKRFFMSPAAALMCTGAALGAAYFASFAEK</sequence>
<keyword evidence="1" id="KW-0812">Transmembrane</keyword>
<dbReference type="AlphaFoldDB" id="A0A4C1W6F5"/>
<evidence type="ECO:0000313" key="2">
    <source>
        <dbReference type="EMBL" id="GBP45667.1"/>
    </source>
</evidence>
<keyword evidence="3" id="KW-1185">Reference proteome</keyword>
<gene>
    <name evidence="2" type="ORF">EVAR_35934_1</name>
</gene>
<proteinExistence type="predicted"/>
<feature type="transmembrane region" description="Helical" evidence="1">
    <location>
        <begin position="83"/>
        <end position="104"/>
    </location>
</feature>
<evidence type="ECO:0000313" key="3">
    <source>
        <dbReference type="Proteomes" id="UP000299102"/>
    </source>
</evidence>
<organism evidence="2 3">
    <name type="scientific">Eumeta variegata</name>
    <name type="common">Bagworm moth</name>
    <name type="synonym">Eumeta japonica</name>
    <dbReference type="NCBI Taxonomy" id="151549"/>
    <lineage>
        <taxon>Eukaryota</taxon>
        <taxon>Metazoa</taxon>
        <taxon>Ecdysozoa</taxon>
        <taxon>Arthropoda</taxon>
        <taxon>Hexapoda</taxon>
        <taxon>Insecta</taxon>
        <taxon>Pterygota</taxon>
        <taxon>Neoptera</taxon>
        <taxon>Endopterygota</taxon>
        <taxon>Lepidoptera</taxon>
        <taxon>Glossata</taxon>
        <taxon>Ditrysia</taxon>
        <taxon>Tineoidea</taxon>
        <taxon>Psychidae</taxon>
        <taxon>Oiketicinae</taxon>
        <taxon>Eumeta</taxon>
    </lineage>
</organism>
<accession>A0A4C1W6F5</accession>